<proteinExistence type="predicted"/>
<dbReference type="EMBL" id="JBCGBO010000004">
    <property type="protein sequence ID" value="KAK9208635.1"/>
    <property type="molecule type" value="Genomic_DNA"/>
</dbReference>
<dbReference type="AlphaFoldDB" id="A0AAP0MDW4"/>
<dbReference type="Proteomes" id="UP001428341">
    <property type="component" value="Unassembled WGS sequence"/>
</dbReference>
<evidence type="ECO:0000313" key="2">
    <source>
        <dbReference type="Proteomes" id="UP001428341"/>
    </source>
</evidence>
<accession>A0AAP0MDW4</accession>
<protein>
    <submittedName>
        <fullName evidence="1">Uncharacterized protein</fullName>
    </submittedName>
</protein>
<organism evidence="1 2">
    <name type="scientific">Citrus x changshan-huyou</name>
    <dbReference type="NCBI Taxonomy" id="2935761"/>
    <lineage>
        <taxon>Eukaryota</taxon>
        <taxon>Viridiplantae</taxon>
        <taxon>Streptophyta</taxon>
        <taxon>Embryophyta</taxon>
        <taxon>Tracheophyta</taxon>
        <taxon>Spermatophyta</taxon>
        <taxon>Magnoliopsida</taxon>
        <taxon>eudicotyledons</taxon>
        <taxon>Gunneridae</taxon>
        <taxon>Pentapetalae</taxon>
        <taxon>rosids</taxon>
        <taxon>malvids</taxon>
        <taxon>Sapindales</taxon>
        <taxon>Rutaceae</taxon>
        <taxon>Aurantioideae</taxon>
        <taxon>Citrus</taxon>
    </lineage>
</organism>
<keyword evidence="2" id="KW-1185">Reference proteome</keyword>
<reference evidence="1 2" key="1">
    <citation type="submission" date="2024-05" db="EMBL/GenBank/DDBJ databases">
        <title>Haplotype-resolved chromosome-level genome assembly of Huyou (Citrus changshanensis).</title>
        <authorList>
            <person name="Miao C."/>
            <person name="Chen W."/>
            <person name="Wu Y."/>
            <person name="Wang L."/>
            <person name="Zhao S."/>
            <person name="Grierson D."/>
            <person name="Xu C."/>
            <person name="Chen K."/>
        </authorList>
    </citation>
    <scope>NUCLEOTIDE SEQUENCE [LARGE SCALE GENOMIC DNA]</scope>
    <source>
        <strain evidence="1">01-14</strain>
        <tissue evidence="1">Leaf</tissue>
    </source>
</reference>
<sequence length="139" mass="15759">MKPWIAWIVPGDLGSNAASSSSAYDPVKLYDFNRIENSLSRNPIDRKSLIPRCHCFFSGPVLDAQWKGMNLDSCSNFRINFPYQDHFLIEAEEEVFHPLVFPLFKVKEMGSSFGLLSIVEILCKELCAQVMEILDGIGR</sequence>
<evidence type="ECO:0000313" key="1">
    <source>
        <dbReference type="EMBL" id="KAK9208635.1"/>
    </source>
</evidence>
<comment type="caution">
    <text evidence="1">The sequence shown here is derived from an EMBL/GenBank/DDBJ whole genome shotgun (WGS) entry which is preliminary data.</text>
</comment>
<gene>
    <name evidence="1" type="ORF">WN944_000994</name>
</gene>
<name>A0AAP0MDW4_9ROSI</name>